<dbReference type="InterPro" id="IPR043504">
    <property type="entry name" value="Peptidase_S1_PA_chymotrypsin"/>
</dbReference>
<keyword evidence="5" id="KW-1185">Reference proteome</keyword>
<dbReference type="InterPro" id="IPR001254">
    <property type="entry name" value="Trypsin_dom"/>
</dbReference>
<dbReference type="GO" id="GO:0004252">
    <property type="term" value="F:serine-type endopeptidase activity"/>
    <property type="evidence" value="ECO:0007669"/>
    <property type="project" value="InterPro"/>
</dbReference>
<sequence>MRSSIVASACIALAACLLGAVQVAASPTNGLVKRIINGFLMPKTLAPYGVSVTRWDAGGWVYMCGGTIIAPNYVLTAAHCIYNSTNQINPASTFQVGYGSMNKTQQVHVWATEVHPHPQYYVNGKTDGYFDLALIKVPNIPFGPSAQQIPIYMGDIQPLQGLMAMGWGRTEPTAVLTSILRG</sequence>
<dbReference type="PROSITE" id="PS51257">
    <property type="entry name" value="PROKAR_LIPOPROTEIN"/>
    <property type="match status" value="1"/>
</dbReference>
<dbReference type="GO" id="GO:0006508">
    <property type="term" value="P:proteolysis"/>
    <property type="evidence" value="ECO:0007669"/>
    <property type="project" value="InterPro"/>
</dbReference>
<name>A0A9W8CMA0_9FUNG</name>
<keyword evidence="1" id="KW-1015">Disulfide bond</keyword>
<protein>
    <recommendedName>
        <fullName evidence="3">Peptidase S1 domain-containing protein</fullName>
    </recommendedName>
</protein>
<comment type="caution">
    <text evidence="4">The sequence shown here is derived from an EMBL/GenBank/DDBJ whole genome shotgun (WGS) entry which is preliminary data.</text>
</comment>
<accession>A0A9W8CMA0</accession>
<gene>
    <name evidence="4" type="ORF">LPJ61_006434</name>
</gene>
<keyword evidence="2" id="KW-0732">Signal</keyword>
<feature type="non-terminal residue" evidence="4">
    <location>
        <position position="182"/>
    </location>
</feature>
<evidence type="ECO:0000313" key="4">
    <source>
        <dbReference type="EMBL" id="KAJ1718900.1"/>
    </source>
</evidence>
<dbReference type="InterPro" id="IPR050430">
    <property type="entry name" value="Peptidase_S1"/>
</dbReference>
<dbReference type="PROSITE" id="PS00134">
    <property type="entry name" value="TRYPSIN_HIS"/>
    <property type="match status" value="1"/>
</dbReference>
<dbReference type="AlphaFoldDB" id="A0A9W8CMA0"/>
<dbReference type="SUPFAM" id="SSF50494">
    <property type="entry name" value="Trypsin-like serine proteases"/>
    <property type="match status" value="1"/>
</dbReference>
<dbReference type="InterPro" id="IPR009003">
    <property type="entry name" value="Peptidase_S1_PA"/>
</dbReference>
<dbReference type="Pfam" id="PF00089">
    <property type="entry name" value="Trypsin"/>
    <property type="match status" value="1"/>
</dbReference>
<evidence type="ECO:0000256" key="2">
    <source>
        <dbReference type="SAM" id="SignalP"/>
    </source>
</evidence>
<evidence type="ECO:0000256" key="1">
    <source>
        <dbReference type="ARBA" id="ARBA00023157"/>
    </source>
</evidence>
<dbReference type="PANTHER" id="PTHR24276">
    <property type="entry name" value="POLYSERASE-RELATED"/>
    <property type="match status" value="1"/>
</dbReference>
<proteinExistence type="predicted"/>
<evidence type="ECO:0000313" key="5">
    <source>
        <dbReference type="Proteomes" id="UP001143981"/>
    </source>
</evidence>
<feature type="chain" id="PRO_5040956321" description="Peptidase S1 domain-containing protein" evidence="2">
    <location>
        <begin position="26"/>
        <end position="182"/>
    </location>
</feature>
<feature type="signal peptide" evidence="2">
    <location>
        <begin position="1"/>
        <end position="25"/>
    </location>
</feature>
<dbReference type="SMART" id="SM00020">
    <property type="entry name" value="Tryp_SPc"/>
    <property type="match status" value="1"/>
</dbReference>
<evidence type="ECO:0000259" key="3">
    <source>
        <dbReference type="PROSITE" id="PS50240"/>
    </source>
</evidence>
<dbReference type="PROSITE" id="PS50240">
    <property type="entry name" value="TRYPSIN_DOM"/>
    <property type="match status" value="1"/>
</dbReference>
<dbReference type="PANTHER" id="PTHR24276:SF98">
    <property type="entry name" value="FI18310P1-RELATED"/>
    <property type="match status" value="1"/>
</dbReference>
<dbReference type="OrthoDB" id="5591580at2759"/>
<dbReference type="InterPro" id="IPR018114">
    <property type="entry name" value="TRYPSIN_HIS"/>
</dbReference>
<dbReference type="Proteomes" id="UP001143981">
    <property type="component" value="Unassembled WGS sequence"/>
</dbReference>
<dbReference type="Gene3D" id="2.40.10.10">
    <property type="entry name" value="Trypsin-like serine proteases"/>
    <property type="match status" value="1"/>
</dbReference>
<reference evidence="4" key="1">
    <citation type="submission" date="2022-07" db="EMBL/GenBank/DDBJ databases">
        <title>Phylogenomic reconstructions and comparative analyses of Kickxellomycotina fungi.</title>
        <authorList>
            <person name="Reynolds N.K."/>
            <person name="Stajich J.E."/>
            <person name="Barry K."/>
            <person name="Grigoriev I.V."/>
            <person name="Crous P."/>
            <person name="Smith M.E."/>
        </authorList>
    </citation>
    <scope>NUCLEOTIDE SEQUENCE</scope>
    <source>
        <strain evidence="4">BCRC 34381</strain>
    </source>
</reference>
<dbReference type="EMBL" id="JANBOI010003131">
    <property type="protein sequence ID" value="KAJ1718900.1"/>
    <property type="molecule type" value="Genomic_DNA"/>
</dbReference>
<organism evidence="4 5">
    <name type="scientific">Coemansia biformis</name>
    <dbReference type="NCBI Taxonomy" id="1286918"/>
    <lineage>
        <taxon>Eukaryota</taxon>
        <taxon>Fungi</taxon>
        <taxon>Fungi incertae sedis</taxon>
        <taxon>Zoopagomycota</taxon>
        <taxon>Kickxellomycotina</taxon>
        <taxon>Kickxellomycetes</taxon>
        <taxon>Kickxellales</taxon>
        <taxon>Kickxellaceae</taxon>
        <taxon>Coemansia</taxon>
    </lineage>
</organism>
<feature type="domain" description="Peptidase S1" evidence="3">
    <location>
        <begin position="35"/>
        <end position="182"/>
    </location>
</feature>